<keyword evidence="3" id="KW-1185">Reference proteome</keyword>
<keyword evidence="1" id="KW-0472">Membrane</keyword>
<accession>A0A232M3I4</accession>
<name>A0A232M3I4_9EURO</name>
<evidence type="ECO:0008006" key="4">
    <source>
        <dbReference type="Google" id="ProtNLM"/>
    </source>
</evidence>
<evidence type="ECO:0000256" key="1">
    <source>
        <dbReference type="SAM" id="Phobius"/>
    </source>
</evidence>
<dbReference type="AlphaFoldDB" id="A0A232M3I4"/>
<dbReference type="PANTHER" id="PTHR35340:SF8">
    <property type="entry name" value="ASST-DOMAIN-CONTAINING PROTEIN"/>
    <property type="match status" value="1"/>
</dbReference>
<keyword evidence="1" id="KW-1133">Transmembrane helix</keyword>
<gene>
    <name evidence="2" type="ORF">Egran_01274</name>
</gene>
<feature type="transmembrane region" description="Helical" evidence="1">
    <location>
        <begin position="584"/>
        <end position="603"/>
    </location>
</feature>
<dbReference type="InterPro" id="IPR011047">
    <property type="entry name" value="Quinoprotein_ADH-like_sf"/>
</dbReference>
<dbReference type="SUPFAM" id="SSF50998">
    <property type="entry name" value="Quinoprotein alcohol dehydrogenase-like"/>
    <property type="match status" value="1"/>
</dbReference>
<dbReference type="PANTHER" id="PTHR35340">
    <property type="entry name" value="PQQ ENZYME REPEAT PROTEIN-RELATED"/>
    <property type="match status" value="1"/>
</dbReference>
<protein>
    <recommendedName>
        <fullName evidence="4">ASST-domain-containing protein</fullName>
    </recommendedName>
</protein>
<dbReference type="InterPro" id="IPR039535">
    <property type="entry name" value="ASST-like"/>
</dbReference>
<evidence type="ECO:0000313" key="2">
    <source>
        <dbReference type="EMBL" id="OXV10965.1"/>
    </source>
</evidence>
<reference evidence="2 3" key="1">
    <citation type="journal article" date="2015" name="Environ. Microbiol.">
        <title>Metagenome sequence of Elaphomyces granulatus from sporocarp tissue reveals Ascomycota ectomycorrhizal fingerprints of genome expansion and a Proteobacteria-rich microbiome.</title>
        <authorList>
            <person name="Quandt C.A."/>
            <person name="Kohler A."/>
            <person name="Hesse C.N."/>
            <person name="Sharpton T.J."/>
            <person name="Martin F."/>
            <person name="Spatafora J.W."/>
        </authorList>
    </citation>
    <scope>NUCLEOTIDE SEQUENCE [LARGE SCALE GENOMIC DNA]</scope>
    <source>
        <strain evidence="2 3">OSC145934</strain>
    </source>
</reference>
<proteinExistence type="predicted"/>
<organism evidence="2 3">
    <name type="scientific">Elaphomyces granulatus</name>
    <dbReference type="NCBI Taxonomy" id="519963"/>
    <lineage>
        <taxon>Eukaryota</taxon>
        <taxon>Fungi</taxon>
        <taxon>Dikarya</taxon>
        <taxon>Ascomycota</taxon>
        <taxon>Pezizomycotina</taxon>
        <taxon>Eurotiomycetes</taxon>
        <taxon>Eurotiomycetidae</taxon>
        <taxon>Eurotiales</taxon>
        <taxon>Elaphomycetaceae</taxon>
        <taxon>Elaphomyces</taxon>
    </lineage>
</organism>
<dbReference type="Proteomes" id="UP000243515">
    <property type="component" value="Unassembled WGS sequence"/>
</dbReference>
<dbReference type="EMBL" id="NPHW01002672">
    <property type="protein sequence ID" value="OXV10965.1"/>
    <property type="molecule type" value="Genomic_DNA"/>
</dbReference>
<evidence type="ECO:0000313" key="3">
    <source>
        <dbReference type="Proteomes" id="UP000243515"/>
    </source>
</evidence>
<keyword evidence="1" id="KW-0812">Transmembrane</keyword>
<dbReference type="OrthoDB" id="5427350at2759"/>
<comment type="caution">
    <text evidence="2">The sequence shown here is derived from an EMBL/GenBank/DDBJ whole genome shotgun (WGS) entry which is preliminary data.</text>
</comment>
<dbReference type="InterPro" id="IPR053143">
    <property type="entry name" value="Arylsulfate_ST"/>
</dbReference>
<dbReference type="Pfam" id="PF14269">
    <property type="entry name" value="Arylsulfotran_2"/>
    <property type="match status" value="1"/>
</dbReference>
<sequence>MVSPVTSIASIIIIFASIEGIFIRFAASQNQTILEKTGADLATFVSRPDLKPPLFNITVYDKDAASPGYWFLATYTSLTEPPQRHEYMPYQIGPHIFDNRGNLVWSGSVAFNQSTATDFKVALYDGKAHLSLILMPNSKRCNDLAGCGFILDDAYGLRLKFPMAEAPDYPNMHEFRIINDGRSVLLIVGMTTPRNVSDDQRPSAGLIGSNGFREIDIATGKILFDWRSLQHIEVSESMVEPTTHGIKDYLHLNSVDKSAKGDYLISGRYTNCIYKVSGKDGSIIWRLGGTKSSFTMDGFGFSGQHDARFLEENSTHTVISFLNNHAIESHATGNYSSVMIVALQTSASPMTAILLRQYNRPDMGLSRLRGNAQVLPNSNLFVGWSDNGYISEFTEDGRCVLEARFLSPRMTSYRAYKFNFTAFPKDPPTLKTYAYGAPNSTSLTVFYVSWNGATEVAFWNVYGSESSDFGSSKLLGKAPKSGFETMITVAGYVPWAWAEAITANGSFLGKTLSTQTALPLGSYFPLEQGDCGMGALRPTIDDHESHGNKFPAEKNEELSKAHQDQFHKIPDIRVQSWAPISIEVPLTIIVLASAFIACSAFCISRTRRHNKK</sequence>
<feature type="transmembrane region" description="Helical" evidence="1">
    <location>
        <begin position="7"/>
        <end position="27"/>
    </location>
</feature>